<proteinExistence type="predicted"/>
<reference evidence="2" key="1">
    <citation type="journal article" date="2020" name="mSystems">
        <title>Genome- and Community-Level Interaction Insights into Carbon Utilization and Element Cycling Functions of Hydrothermarchaeota in Hydrothermal Sediment.</title>
        <authorList>
            <person name="Zhou Z."/>
            <person name="Liu Y."/>
            <person name="Xu W."/>
            <person name="Pan J."/>
            <person name="Luo Z.H."/>
            <person name="Li M."/>
        </authorList>
    </citation>
    <scope>NUCLEOTIDE SEQUENCE [LARGE SCALE GENOMIC DNA]</scope>
    <source>
        <strain evidence="2">SpSt-413</strain>
    </source>
</reference>
<accession>A0A7C4AG55</accession>
<feature type="domain" description="4Fe-4S ferredoxin-type" evidence="1">
    <location>
        <begin position="6"/>
        <end position="35"/>
    </location>
</feature>
<dbReference type="PANTHER" id="PTHR42895:SF1">
    <property type="entry name" value="IRON-SULFUR CLUSTER PROTEIN"/>
    <property type="match status" value="1"/>
</dbReference>
<dbReference type="InterPro" id="IPR052911">
    <property type="entry name" value="Corrinoid_activation_enz"/>
</dbReference>
<dbReference type="AlphaFoldDB" id="A0A7C4AG55"/>
<sequence>MKITRKIVKIDEELCNGCGLCIPNCAEGAMYLENGKAKLKAEKLCDGLGACLGHCPVGAITIEEREADDFDEEAVHQELEAMKRAEAVMAKPLGCGCPGSSMMTMKPAHKPAAAPAGPAGDSQLGHWPVKLRLVPAEAPFLRGAEVFITADCAPVALPDFNARLAGKVVMIACPKFDDPQPYLEKLVRMFSTAGIAKVTVLRMEVPCCTGLSTLVKQAAAMAGGKVPVEDMIVTRDGQLKPAQELERIF</sequence>
<evidence type="ECO:0000313" key="2">
    <source>
        <dbReference type="EMBL" id="HGG91775.1"/>
    </source>
</evidence>
<dbReference type="EMBL" id="DSRP01000162">
    <property type="protein sequence ID" value="HGG91775.1"/>
    <property type="molecule type" value="Genomic_DNA"/>
</dbReference>
<organism evidence="2">
    <name type="scientific">Fundidesulfovibrio putealis</name>
    <dbReference type="NCBI Taxonomy" id="270496"/>
    <lineage>
        <taxon>Bacteria</taxon>
        <taxon>Pseudomonadati</taxon>
        <taxon>Thermodesulfobacteriota</taxon>
        <taxon>Desulfovibrionia</taxon>
        <taxon>Desulfovibrionales</taxon>
        <taxon>Desulfovibrionaceae</taxon>
        <taxon>Fundidesulfovibrio</taxon>
    </lineage>
</organism>
<dbReference type="PROSITE" id="PS51379">
    <property type="entry name" value="4FE4S_FER_2"/>
    <property type="match status" value="2"/>
</dbReference>
<dbReference type="Gene3D" id="3.30.70.20">
    <property type="match status" value="1"/>
</dbReference>
<protein>
    <submittedName>
        <fullName evidence="2">Ferredoxin</fullName>
    </submittedName>
</protein>
<dbReference type="InterPro" id="IPR017896">
    <property type="entry name" value="4Fe4S_Fe-S-bd"/>
</dbReference>
<dbReference type="SUPFAM" id="SSF54862">
    <property type="entry name" value="4Fe-4S ferredoxins"/>
    <property type="match status" value="1"/>
</dbReference>
<dbReference type="PANTHER" id="PTHR42895">
    <property type="entry name" value="IRON-SULFUR CLUSTER-BINDING PROTEIN-RELATED"/>
    <property type="match status" value="1"/>
</dbReference>
<dbReference type="Pfam" id="PF12837">
    <property type="entry name" value="Fer4_6"/>
    <property type="match status" value="1"/>
</dbReference>
<gene>
    <name evidence="2" type="ORF">ENR59_02335</name>
</gene>
<name>A0A7C4AG55_9BACT</name>
<comment type="caution">
    <text evidence="2">The sequence shown here is derived from an EMBL/GenBank/DDBJ whole genome shotgun (WGS) entry which is preliminary data.</text>
</comment>
<feature type="domain" description="4Fe-4S ferredoxin-type" evidence="1">
    <location>
        <begin position="36"/>
        <end position="65"/>
    </location>
</feature>
<evidence type="ECO:0000259" key="1">
    <source>
        <dbReference type="PROSITE" id="PS51379"/>
    </source>
</evidence>